<dbReference type="GO" id="GO:0050840">
    <property type="term" value="F:extracellular matrix binding"/>
    <property type="evidence" value="ECO:0007669"/>
    <property type="project" value="TreeGrafter"/>
</dbReference>
<organism evidence="5 6">
    <name type="scientific">Leptotrombidium deliense</name>
    <dbReference type="NCBI Taxonomy" id="299467"/>
    <lineage>
        <taxon>Eukaryota</taxon>
        <taxon>Metazoa</taxon>
        <taxon>Ecdysozoa</taxon>
        <taxon>Arthropoda</taxon>
        <taxon>Chelicerata</taxon>
        <taxon>Arachnida</taxon>
        <taxon>Acari</taxon>
        <taxon>Acariformes</taxon>
        <taxon>Trombidiformes</taxon>
        <taxon>Prostigmata</taxon>
        <taxon>Anystina</taxon>
        <taxon>Parasitengona</taxon>
        <taxon>Trombiculoidea</taxon>
        <taxon>Trombiculidae</taxon>
        <taxon>Leptotrombidium</taxon>
    </lineage>
</organism>
<dbReference type="Gene3D" id="3.30.60.30">
    <property type="match status" value="2"/>
</dbReference>
<sequence length="171" mass="19332">MKTHGNSETVCRCPENCLEFSRVKHYLQERYKGTLKESLALISDPICGDDGKDYSNYCELMRASCSEARQINIKYNGKCGESQIAFDPCHNFPCSEKQVCKLDENRNAVCECHKYECSLQQENVTVCASNGKTYLNDCFLKQEACKTNTNIAIVAFGNCDKGMDVQQYVVE</sequence>
<keyword evidence="1" id="KW-0732">Signal</keyword>
<protein>
    <submittedName>
        <fullName evidence="5">Agrin-like protein</fullName>
    </submittedName>
</protein>
<accession>A0A443SGW8</accession>
<dbReference type="GO" id="GO:0005518">
    <property type="term" value="F:collagen binding"/>
    <property type="evidence" value="ECO:0007669"/>
    <property type="project" value="TreeGrafter"/>
</dbReference>
<evidence type="ECO:0000256" key="3">
    <source>
        <dbReference type="ARBA" id="ARBA00023180"/>
    </source>
</evidence>
<dbReference type="CDD" id="cd00104">
    <property type="entry name" value="KAZAL_FS"/>
    <property type="match status" value="2"/>
</dbReference>
<feature type="domain" description="Kazal-like" evidence="4">
    <location>
        <begin position="111"/>
        <end position="161"/>
    </location>
</feature>
<evidence type="ECO:0000313" key="6">
    <source>
        <dbReference type="Proteomes" id="UP000288716"/>
    </source>
</evidence>
<dbReference type="OrthoDB" id="88467at2759"/>
<dbReference type="PANTHER" id="PTHR13866:SF14">
    <property type="entry name" value="BM-40"/>
    <property type="match status" value="1"/>
</dbReference>
<dbReference type="EMBL" id="NCKV01002487">
    <property type="protein sequence ID" value="RWS26768.1"/>
    <property type="molecule type" value="Genomic_DNA"/>
</dbReference>
<dbReference type="SUPFAM" id="SSF100895">
    <property type="entry name" value="Kazal-type serine protease inhibitors"/>
    <property type="match status" value="2"/>
</dbReference>
<comment type="caution">
    <text evidence="5">The sequence shown here is derived from an EMBL/GenBank/DDBJ whole genome shotgun (WGS) entry which is preliminary data.</text>
</comment>
<dbReference type="AlphaFoldDB" id="A0A443SGW8"/>
<keyword evidence="3" id="KW-0325">Glycoprotein</keyword>
<dbReference type="GO" id="GO:0005509">
    <property type="term" value="F:calcium ion binding"/>
    <property type="evidence" value="ECO:0007669"/>
    <property type="project" value="TreeGrafter"/>
</dbReference>
<dbReference type="InterPro" id="IPR002350">
    <property type="entry name" value="Kazal_dom"/>
</dbReference>
<dbReference type="PROSITE" id="PS51465">
    <property type="entry name" value="KAZAL_2"/>
    <property type="match status" value="2"/>
</dbReference>
<evidence type="ECO:0000313" key="5">
    <source>
        <dbReference type="EMBL" id="RWS26768.1"/>
    </source>
</evidence>
<feature type="domain" description="Kazal-like" evidence="4">
    <location>
        <begin position="42"/>
        <end position="81"/>
    </location>
</feature>
<keyword evidence="2" id="KW-1015">Disulfide bond</keyword>
<dbReference type="GO" id="GO:0005615">
    <property type="term" value="C:extracellular space"/>
    <property type="evidence" value="ECO:0007669"/>
    <property type="project" value="TreeGrafter"/>
</dbReference>
<dbReference type="InterPro" id="IPR036058">
    <property type="entry name" value="Kazal_dom_sf"/>
</dbReference>
<evidence type="ECO:0000256" key="1">
    <source>
        <dbReference type="ARBA" id="ARBA00022729"/>
    </source>
</evidence>
<dbReference type="SMART" id="SM00280">
    <property type="entry name" value="KAZAL"/>
    <property type="match status" value="2"/>
</dbReference>
<evidence type="ECO:0000259" key="4">
    <source>
        <dbReference type="PROSITE" id="PS51465"/>
    </source>
</evidence>
<dbReference type="VEuPathDB" id="VectorBase:LDEU005272"/>
<dbReference type="PANTHER" id="PTHR13866">
    <property type="entry name" value="SPARC OSTEONECTIN"/>
    <property type="match status" value="1"/>
</dbReference>
<proteinExistence type="predicted"/>
<dbReference type="STRING" id="299467.A0A443SGW8"/>
<name>A0A443SGW8_9ACAR</name>
<reference evidence="5 6" key="1">
    <citation type="journal article" date="2018" name="Gigascience">
        <title>Genomes of trombidid mites reveal novel predicted allergens and laterally-transferred genes associated with secondary metabolism.</title>
        <authorList>
            <person name="Dong X."/>
            <person name="Chaisiri K."/>
            <person name="Xia D."/>
            <person name="Armstrong S.D."/>
            <person name="Fang Y."/>
            <person name="Donnelly M.J."/>
            <person name="Kadowaki T."/>
            <person name="McGarry J.W."/>
            <person name="Darby A.C."/>
            <person name="Makepeace B.L."/>
        </authorList>
    </citation>
    <scope>NUCLEOTIDE SEQUENCE [LARGE SCALE GENOMIC DNA]</scope>
    <source>
        <strain evidence="5">UoL-UT</strain>
    </source>
</reference>
<dbReference type="Pfam" id="PF07648">
    <property type="entry name" value="Kazal_2"/>
    <property type="match status" value="2"/>
</dbReference>
<dbReference type="Proteomes" id="UP000288716">
    <property type="component" value="Unassembled WGS sequence"/>
</dbReference>
<evidence type="ECO:0000256" key="2">
    <source>
        <dbReference type="ARBA" id="ARBA00023157"/>
    </source>
</evidence>
<keyword evidence="6" id="KW-1185">Reference proteome</keyword>
<gene>
    <name evidence="5" type="ORF">B4U80_11462</name>
</gene>